<dbReference type="PANTHER" id="PTHR45982">
    <property type="entry name" value="REGULATOR OF CHROMOSOME CONDENSATION"/>
    <property type="match status" value="1"/>
</dbReference>
<proteinExistence type="predicted"/>
<dbReference type="Proteomes" id="UP000728032">
    <property type="component" value="Unassembled WGS sequence"/>
</dbReference>
<name>A0A7R9M853_9ACAR</name>
<protein>
    <recommendedName>
        <fullName evidence="2">Protein kinase domain-containing protein</fullName>
    </recommendedName>
</protein>
<dbReference type="InterPro" id="IPR000719">
    <property type="entry name" value="Prot_kinase_dom"/>
</dbReference>
<dbReference type="Pfam" id="PF00069">
    <property type="entry name" value="Pkinase"/>
    <property type="match status" value="1"/>
</dbReference>
<sequence length="322" mass="36790">PVETAHELPELPELTVRQFYVGSHFVIAQTSEHRVFVWGHLGEHGKPVNKRNYCKPHKILFDNICDNIVITQISCGVSHVLVLDDRGRVFGWGCNWCGQLAVDPNVFMPNAVEIQFPEQYVIEKVVASYWVSFAITSDGQVLMWGENVQATNNNYKQALIPNLYAVKNIYWIEKNRFCFIQMPFYENTLLDIMIAKPHAFGRKFGQTMDYMEFYITCELFAQLVDGMSYLHGLSPPIIHRNLKTTNIFVTSDGLDNSFIKIADYGFEKFDKLGVKPVAKSGYEGLSKYTALEVIKGRKYGLNADVYSLGIIGDEFFEVYSKM</sequence>
<dbReference type="OrthoDB" id="4062651at2759"/>
<dbReference type="GO" id="GO:0005524">
    <property type="term" value="F:ATP binding"/>
    <property type="evidence" value="ECO:0007669"/>
    <property type="project" value="InterPro"/>
</dbReference>
<dbReference type="CDD" id="cd00180">
    <property type="entry name" value="PKc"/>
    <property type="match status" value="1"/>
</dbReference>
<dbReference type="InterPro" id="IPR011009">
    <property type="entry name" value="Kinase-like_dom_sf"/>
</dbReference>
<evidence type="ECO:0000313" key="3">
    <source>
        <dbReference type="EMBL" id="CAD7655228.1"/>
    </source>
</evidence>
<keyword evidence="4" id="KW-1185">Reference proteome</keyword>
<dbReference type="GO" id="GO:0004672">
    <property type="term" value="F:protein kinase activity"/>
    <property type="evidence" value="ECO:0007669"/>
    <property type="project" value="InterPro"/>
</dbReference>
<dbReference type="SUPFAM" id="SSF56112">
    <property type="entry name" value="Protein kinase-like (PK-like)"/>
    <property type="match status" value="1"/>
</dbReference>
<evidence type="ECO:0000313" key="4">
    <source>
        <dbReference type="Proteomes" id="UP000728032"/>
    </source>
</evidence>
<organism evidence="3">
    <name type="scientific">Oppiella nova</name>
    <dbReference type="NCBI Taxonomy" id="334625"/>
    <lineage>
        <taxon>Eukaryota</taxon>
        <taxon>Metazoa</taxon>
        <taxon>Ecdysozoa</taxon>
        <taxon>Arthropoda</taxon>
        <taxon>Chelicerata</taxon>
        <taxon>Arachnida</taxon>
        <taxon>Acari</taxon>
        <taxon>Acariformes</taxon>
        <taxon>Sarcoptiformes</taxon>
        <taxon>Oribatida</taxon>
        <taxon>Brachypylina</taxon>
        <taxon>Oppioidea</taxon>
        <taxon>Oppiidae</taxon>
        <taxon>Oppiella</taxon>
    </lineage>
</organism>
<dbReference type="PANTHER" id="PTHR45982:SF1">
    <property type="entry name" value="REGULATOR OF CHROMOSOME CONDENSATION"/>
    <property type="match status" value="1"/>
</dbReference>
<dbReference type="EMBL" id="CAJPVJ010009172">
    <property type="protein sequence ID" value="CAG2172415.1"/>
    <property type="molecule type" value="Genomic_DNA"/>
</dbReference>
<dbReference type="PROSITE" id="PS50011">
    <property type="entry name" value="PROTEIN_KINASE_DOM"/>
    <property type="match status" value="1"/>
</dbReference>
<accession>A0A7R9M853</accession>
<dbReference type="Gene3D" id="2.130.10.30">
    <property type="entry name" value="Regulator of chromosome condensation 1/beta-lactamase-inhibitor protein II"/>
    <property type="match status" value="1"/>
</dbReference>
<feature type="domain" description="Protein kinase" evidence="2">
    <location>
        <begin position="84"/>
        <end position="322"/>
    </location>
</feature>
<evidence type="ECO:0000259" key="2">
    <source>
        <dbReference type="PROSITE" id="PS50011"/>
    </source>
</evidence>
<dbReference type="InterPro" id="IPR051553">
    <property type="entry name" value="Ran_GTPase-activating"/>
</dbReference>
<evidence type="ECO:0000256" key="1">
    <source>
        <dbReference type="PROSITE-ProRule" id="PRU00235"/>
    </source>
</evidence>
<gene>
    <name evidence="3" type="ORF">ONB1V03_LOCUS11872</name>
</gene>
<dbReference type="Pfam" id="PF13540">
    <property type="entry name" value="RCC1_2"/>
    <property type="match status" value="1"/>
</dbReference>
<dbReference type="SMART" id="SM00220">
    <property type="entry name" value="S_TKc"/>
    <property type="match status" value="1"/>
</dbReference>
<dbReference type="InterPro" id="IPR000408">
    <property type="entry name" value="Reg_chr_condens"/>
</dbReference>
<feature type="non-terminal residue" evidence="3">
    <location>
        <position position="1"/>
    </location>
</feature>
<feature type="repeat" description="RCC1" evidence="1">
    <location>
        <begin position="87"/>
        <end position="138"/>
    </location>
</feature>
<dbReference type="Gene3D" id="1.10.510.10">
    <property type="entry name" value="Transferase(Phosphotransferase) domain 1"/>
    <property type="match status" value="1"/>
</dbReference>
<reference evidence="3" key="1">
    <citation type="submission" date="2020-11" db="EMBL/GenBank/DDBJ databases">
        <authorList>
            <person name="Tran Van P."/>
        </authorList>
    </citation>
    <scope>NUCLEOTIDE SEQUENCE</scope>
</reference>
<dbReference type="PROSITE" id="PS50012">
    <property type="entry name" value="RCC1_3"/>
    <property type="match status" value="1"/>
</dbReference>
<dbReference type="InterPro" id="IPR009091">
    <property type="entry name" value="RCC1/BLIP-II"/>
</dbReference>
<dbReference type="SUPFAM" id="SSF50985">
    <property type="entry name" value="RCC1/BLIP-II"/>
    <property type="match status" value="1"/>
</dbReference>
<dbReference type="EMBL" id="OC923997">
    <property type="protein sequence ID" value="CAD7655228.1"/>
    <property type="molecule type" value="Genomic_DNA"/>
</dbReference>
<dbReference type="AlphaFoldDB" id="A0A7R9M853"/>